<keyword evidence="3" id="KW-1133">Transmembrane helix</keyword>
<dbReference type="GO" id="GO:0004445">
    <property type="term" value="F:inositol-polyphosphate 5-phosphatase activity"/>
    <property type="evidence" value="ECO:0007669"/>
    <property type="project" value="InterPro"/>
</dbReference>
<dbReference type="InterPro" id="IPR045849">
    <property type="entry name" value="IP5P_plant"/>
</dbReference>
<dbReference type="Gramene" id="Psat03G0179400-T2">
    <property type="protein sequence ID" value="KAI5426108.1"/>
    <property type="gene ID" value="KIW84_031794"/>
</dbReference>
<evidence type="ECO:0000256" key="3">
    <source>
        <dbReference type="SAM" id="Phobius"/>
    </source>
</evidence>
<dbReference type="Proteomes" id="UP001058974">
    <property type="component" value="Chromosome 3"/>
</dbReference>
<reference evidence="4 5" key="1">
    <citation type="journal article" date="2022" name="Nat. Genet.">
        <title>Improved pea reference genome and pan-genome highlight genomic features and evolutionary characteristics.</title>
        <authorList>
            <person name="Yang T."/>
            <person name="Liu R."/>
            <person name="Luo Y."/>
            <person name="Hu S."/>
            <person name="Wang D."/>
            <person name="Wang C."/>
            <person name="Pandey M.K."/>
            <person name="Ge S."/>
            <person name="Xu Q."/>
            <person name="Li N."/>
            <person name="Li G."/>
            <person name="Huang Y."/>
            <person name="Saxena R.K."/>
            <person name="Ji Y."/>
            <person name="Li M."/>
            <person name="Yan X."/>
            <person name="He Y."/>
            <person name="Liu Y."/>
            <person name="Wang X."/>
            <person name="Xiang C."/>
            <person name="Varshney R.K."/>
            <person name="Ding H."/>
            <person name="Gao S."/>
            <person name="Zong X."/>
        </authorList>
    </citation>
    <scope>NUCLEOTIDE SEQUENCE [LARGE SCALE GENOMIC DNA]</scope>
    <source>
        <strain evidence="4 5">cv. Zhongwan 6</strain>
    </source>
</reference>
<organism evidence="4 5">
    <name type="scientific">Pisum sativum</name>
    <name type="common">Garden pea</name>
    <name type="synonym">Lathyrus oleraceus</name>
    <dbReference type="NCBI Taxonomy" id="3888"/>
    <lineage>
        <taxon>Eukaryota</taxon>
        <taxon>Viridiplantae</taxon>
        <taxon>Streptophyta</taxon>
        <taxon>Embryophyta</taxon>
        <taxon>Tracheophyta</taxon>
        <taxon>Spermatophyta</taxon>
        <taxon>Magnoliopsida</taxon>
        <taxon>eudicotyledons</taxon>
        <taxon>Gunneridae</taxon>
        <taxon>Pentapetalae</taxon>
        <taxon>rosids</taxon>
        <taxon>fabids</taxon>
        <taxon>Fabales</taxon>
        <taxon>Fabaceae</taxon>
        <taxon>Papilionoideae</taxon>
        <taxon>50 kb inversion clade</taxon>
        <taxon>NPAAA clade</taxon>
        <taxon>Hologalegina</taxon>
        <taxon>IRL clade</taxon>
        <taxon>Fabeae</taxon>
        <taxon>Lathyrus</taxon>
    </lineage>
</organism>
<comment type="caution">
    <text evidence="4">The sequence shown here is derived from an EMBL/GenBank/DDBJ whole genome shotgun (WGS) entry which is preliminary data.</text>
</comment>
<accession>A0A9D4XTC6</accession>
<feature type="region of interest" description="Disordered" evidence="2">
    <location>
        <begin position="26"/>
        <end position="49"/>
    </location>
</feature>
<keyword evidence="3" id="KW-0472">Membrane</keyword>
<keyword evidence="1" id="KW-0378">Hydrolase</keyword>
<name>A0A9D4XTC6_PEA</name>
<sequence length="151" mass="17449">MKIESKKTKSWPKLAIRNWLNAKNSSEKFSSDYSDKDSATETRKSSSEQDSYILVPDDFSGWLNHSPNGVKRSVLEEKKACAITNPLNLRMFVGTWNVGGKSPNEGLDLRNWLTSTSPAHIYVIGYIYYFFHFSYFIFNLINYVPYLAIYH</sequence>
<dbReference type="PANTHER" id="PTHR45666">
    <property type="entry name" value="TYPE IV INOSITOL POLYPHOSPHATE 5-PHOSPHATASE 9"/>
    <property type="match status" value="1"/>
</dbReference>
<dbReference type="PANTHER" id="PTHR45666:SF15">
    <property type="entry name" value="TYPE I INOSITOL POLYPHOSPHATE 5-PHOSPHATASE 8"/>
    <property type="match status" value="1"/>
</dbReference>
<feature type="compositionally biased region" description="Basic and acidic residues" evidence="2">
    <location>
        <begin position="26"/>
        <end position="47"/>
    </location>
</feature>
<dbReference type="GO" id="GO:0004439">
    <property type="term" value="F:phosphatidylinositol-4,5-bisphosphate 5-phosphatase activity"/>
    <property type="evidence" value="ECO:0007669"/>
    <property type="project" value="TreeGrafter"/>
</dbReference>
<gene>
    <name evidence="4" type="ORF">KIW84_031794</name>
</gene>
<dbReference type="InterPro" id="IPR036691">
    <property type="entry name" value="Endo/exonu/phosph_ase_sf"/>
</dbReference>
<keyword evidence="3" id="KW-0812">Transmembrane</keyword>
<feature type="transmembrane region" description="Helical" evidence="3">
    <location>
        <begin position="119"/>
        <end position="138"/>
    </location>
</feature>
<evidence type="ECO:0000256" key="1">
    <source>
        <dbReference type="ARBA" id="ARBA00022801"/>
    </source>
</evidence>
<dbReference type="Gene3D" id="3.60.10.10">
    <property type="entry name" value="Endonuclease/exonuclease/phosphatase"/>
    <property type="match status" value="1"/>
</dbReference>
<evidence type="ECO:0000313" key="5">
    <source>
        <dbReference type="Proteomes" id="UP001058974"/>
    </source>
</evidence>
<dbReference type="EMBL" id="JAMSHJ010000003">
    <property type="protein sequence ID" value="KAI5426108.1"/>
    <property type="molecule type" value="Genomic_DNA"/>
</dbReference>
<keyword evidence="5" id="KW-1185">Reference proteome</keyword>
<evidence type="ECO:0000256" key="2">
    <source>
        <dbReference type="SAM" id="MobiDB-lite"/>
    </source>
</evidence>
<evidence type="ECO:0000313" key="4">
    <source>
        <dbReference type="EMBL" id="KAI5426108.1"/>
    </source>
</evidence>
<dbReference type="AlphaFoldDB" id="A0A9D4XTC6"/>
<dbReference type="GO" id="GO:0034485">
    <property type="term" value="F:phosphatidylinositol-3,4,5-trisphosphate 5-phosphatase activity"/>
    <property type="evidence" value="ECO:0007669"/>
    <property type="project" value="TreeGrafter"/>
</dbReference>
<proteinExistence type="predicted"/>
<dbReference type="GO" id="GO:0046856">
    <property type="term" value="P:phosphatidylinositol dephosphorylation"/>
    <property type="evidence" value="ECO:0007669"/>
    <property type="project" value="TreeGrafter"/>
</dbReference>
<protein>
    <submittedName>
        <fullName evidence="4">Uncharacterized protein</fullName>
    </submittedName>
</protein>